<dbReference type="GO" id="GO:0034040">
    <property type="term" value="F:ATPase-coupled lipid transmembrane transporter activity"/>
    <property type="evidence" value="ECO:0007669"/>
    <property type="project" value="TreeGrafter"/>
</dbReference>
<dbReference type="InterPro" id="IPR003439">
    <property type="entry name" value="ABC_transporter-like_ATP-bd"/>
</dbReference>
<keyword evidence="4 10" id="KW-0067">ATP-binding</keyword>
<feature type="domain" description="ABC transporter" evidence="8">
    <location>
        <begin position="319"/>
        <end position="559"/>
    </location>
</feature>
<feature type="transmembrane region" description="Helical" evidence="7">
    <location>
        <begin position="28"/>
        <end position="53"/>
    </location>
</feature>
<dbReference type="InterPro" id="IPR011527">
    <property type="entry name" value="ABC1_TM_dom"/>
</dbReference>
<evidence type="ECO:0000313" key="10">
    <source>
        <dbReference type="EMBL" id="ONF97205.1"/>
    </source>
</evidence>
<dbReference type="SUPFAM" id="SSF90123">
    <property type="entry name" value="ABC transporter transmembrane region"/>
    <property type="match status" value="1"/>
</dbReference>
<dbReference type="InterPro" id="IPR003593">
    <property type="entry name" value="AAA+_ATPase"/>
</dbReference>
<comment type="subcellular location">
    <subcellularLocation>
        <location evidence="1">Cell membrane</location>
        <topology evidence="1">Multi-pass membrane protein</topology>
    </subcellularLocation>
</comment>
<evidence type="ECO:0000256" key="3">
    <source>
        <dbReference type="ARBA" id="ARBA00022741"/>
    </source>
</evidence>
<proteinExistence type="predicted"/>
<dbReference type="GO" id="GO:0016887">
    <property type="term" value="F:ATP hydrolysis activity"/>
    <property type="evidence" value="ECO:0007669"/>
    <property type="project" value="InterPro"/>
</dbReference>
<dbReference type="PANTHER" id="PTHR24221">
    <property type="entry name" value="ATP-BINDING CASSETTE SUB-FAMILY B"/>
    <property type="match status" value="1"/>
</dbReference>
<evidence type="ECO:0000259" key="8">
    <source>
        <dbReference type="PROSITE" id="PS50893"/>
    </source>
</evidence>
<dbReference type="InterPro" id="IPR039421">
    <property type="entry name" value="Type_1_exporter"/>
</dbReference>
<keyword evidence="11" id="KW-1185">Reference proteome</keyword>
<evidence type="ECO:0000256" key="6">
    <source>
        <dbReference type="ARBA" id="ARBA00023136"/>
    </source>
</evidence>
<feature type="domain" description="ABC transmembrane type-1" evidence="9">
    <location>
        <begin position="112"/>
        <end position="291"/>
    </location>
</feature>
<dbReference type="Gene3D" id="1.20.1560.10">
    <property type="entry name" value="ABC transporter type 1, transmembrane domain"/>
    <property type="match status" value="1"/>
</dbReference>
<dbReference type="InterPro" id="IPR036640">
    <property type="entry name" value="ABC1_TM_sf"/>
</dbReference>
<keyword evidence="3" id="KW-0547">Nucleotide-binding</keyword>
<dbReference type="InterPro" id="IPR027417">
    <property type="entry name" value="P-loop_NTPase"/>
</dbReference>
<dbReference type="PANTHER" id="PTHR24221:SF654">
    <property type="entry name" value="ATP-BINDING CASSETTE SUB-FAMILY B MEMBER 6"/>
    <property type="match status" value="1"/>
</dbReference>
<dbReference type="STRING" id="1915074.SPHI_06420"/>
<dbReference type="EMBL" id="MPSB01000002">
    <property type="protein sequence ID" value="ONF97205.1"/>
    <property type="molecule type" value="Genomic_DNA"/>
</dbReference>
<evidence type="ECO:0000313" key="11">
    <source>
        <dbReference type="Proteomes" id="UP000188729"/>
    </source>
</evidence>
<dbReference type="SUPFAM" id="SSF52540">
    <property type="entry name" value="P-loop containing nucleoside triphosphate hydrolases"/>
    <property type="match status" value="1"/>
</dbReference>
<keyword evidence="2 7" id="KW-0812">Transmembrane</keyword>
<protein>
    <submittedName>
        <fullName evidence="10">Type I secretion system ATP-binding protein PrsD</fullName>
    </submittedName>
</protein>
<name>A0A1V2EXJ6_9SPHN</name>
<comment type="caution">
    <text evidence="10">The sequence shown here is derived from an EMBL/GenBank/DDBJ whole genome shotgun (WGS) entry which is preliminary data.</text>
</comment>
<dbReference type="AlphaFoldDB" id="A0A1V2EXJ6"/>
<feature type="transmembrane region" description="Helical" evidence="7">
    <location>
        <begin position="139"/>
        <end position="166"/>
    </location>
</feature>
<dbReference type="PROSITE" id="PS50893">
    <property type="entry name" value="ABC_TRANSPORTER_2"/>
    <property type="match status" value="1"/>
</dbReference>
<dbReference type="GO" id="GO:0005886">
    <property type="term" value="C:plasma membrane"/>
    <property type="evidence" value="ECO:0007669"/>
    <property type="project" value="UniProtKB-SubCell"/>
</dbReference>
<feature type="transmembrane region" description="Helical" evidence="7">
    <location>
        <begin position="262"/>
        <end position="280"/>
    </location>
</feature>
<accession>A0A1V2EXJ6</accession>
<keyword evidence="5 7" id="KW-1133">Transmembrane helix</keyword>
<evidence type="ECO:0000256" key="2">
    <source>
        <dbReference type="ARBA" id="ARBA00022692"/>
    </source>
</evidence>
<feature type="transmembrane region" description="Helical" evidence="7">
    <location>
        <begin position="65"/>
        <end position="83"/>
    </location>
</feature>
<evidence type="ECO:0000256" key="5">
    <source>
        <dbReference type="ARBA" id="ARBA00022989"/>
    </source>
</evidence>
<evidence type="ECO:0000256" key="7">
    <source>
        <dbReference type="SAM" id="Phobius"/>
    </source>
</evidence>
<organism evidence="10 11">
    <name type="scientific">Sphingomonas jeddahensis</name>
    <dbReference type="NCBI Taxonomy" id="1915074"/>
    <lineage>
        <taxon>Bacteria</taxon>
        <taxon>Pseudomonadati</taxon>
        <taxon>Pseudomonadota</taxon>
        <taxon>Alphaproteobacteria</taxon>
        <taxon>Sphingomonadales</taxon>
        <taxon>Sphingomonadaceae</taxon>
        <taxon>Sphingomonas</taxon>
    </lineage>
</organism>
<dbReference type="Proteomes" id="UP000188729">
    <property type="component" value="Unassembled WGS sequence"/>
</dbReference>
<dbReference type="PROSITE" id="PS50929">
    <property type="entry name" value="ABC_TM1F"/>
    <property type="match status" value="1"/>
</dbReference>
<sequence length="576" mass="59615">MGRSIDLVRSRGADTPIGRLDAAVRSAAIGLAVLAPALWLLPVCYALYAMLLLDVARPGRSGETMAGLVIMAAALVQLHAVLLGRRRRIFGHLAVLCDRLMPAARGSVSDADADLIRAALLGGGVAALIDASALPLLLIVLALVVGLAAAIPLVGAFVAALLLIAARQPAYRFRERAQAAQHARDAEAMAGVHRRDLLGLLGLTSHARAAIEGREQEVAVTHMMAARQSADLLGRIWLVAALTMTITLGSATWLMANDAASTGALVAALLLTLFVLAPLVRIAGHLDSLAAAGPSWRAFRGALASVAAPRPQVALPPPVRRVEVSGVAVPVHGTRRLMLQDVSFAAEAGDVLAVIGPADVGKSTLLKLLAGQLSAAAGAVRLDGAALDQWDEDARAAHIGYLPQTPDLLPGSVAQNIARFDGEADPAGITRAALAAGAHEAIVRLPAGYDTQIGAADAPPLALSVQHRIALARALYGDPFLLLLDHPSAFQDNDGNAALRRCLAGASARGAVTIVVGDSAAIIDSASLVLVLRKGGMADFGTKEEVRARLVERQRRDAERLAAVSVCADPRGSKNP</sequence>
<evidence type="ECO:0000256" key="4">
    <source>
        <dbReference type="ARBA" id="ARBA00022840"/>
    </source>
</evidence>
<feature type="transmembrane region" description="Helical" evidence="7">
    <location>
        <begin position="232"/>
        <end position="256"/>
    </location>
</feature>
<dbReference type="GO" id="GO:0005524">
    <property type="term" value="F:ATP binding"/>
    <property type="evidence" value="ECO:0007669"/>
    <property type="project" value="UniProtKB-KW"/>
</dbReference>
<gene>
    <name evidence="10" type="primary">prsD_1</name>
    <name evidence="10" type="ORF">SPHI_06420</name>
</gene>
<dbReference type="SMART" id="SM00382">
    <property type="entry name" value="AAA"/>
    <property type="match status" value="1"/>
</dbReference>
<reference evidence="10 11" key="1">
    <citation type="submission" date="2016-11" db="EMBL/GenBank/DDBJ databases">
        <title>Genome sequence of Sphingomonas jeddahensis G39.</title>
        <authorList>
            <person name="Poehlein A."/>
            <person name="Wuebbeler J.H."/>
            <person name="Steinbuechel A."/>
            <person name="Daniel R."/>
        </authorList>
    </citation>
    <scope>NUCLEOTIDE SEQUENCE [LARGE SCALE GENOMIC DNA]</scope>
    <source>
        <strain evidence="10 11">G39</strain>
    </source>
</reference>
<dbReference type="Pfam" id="PF00005">
    <property type="entry name" value="ABC_tran"/>
    <property type="match status" value="1"/>
</dbReference>
<feature type="transmembrane region" description="Helical" evidence="7">
    <location>
        <begin position="115"/>
        <end position="133"/>
    </location>
</feature>
<evidence type="ECO:0000256" key="1">
    <source>
        <dbReference type="ARBA" id="ARBA00004651"/>
    </source>
</evidence>
<evidence type="ECO:0000259" key="9">
    <source>
        <dbReference type="PROSITE" id="PS50929"/>
    </source>
</evidence>
<dbReference type="GO" id="GO:0140359">
    <property type="term" value="F:ABC-type transporter activity"/>
    <property type="evidence" value="ECO:0007669"/>
    <property type="project" value="InterPro"/>
</dbReference>
<keyword evidence="6 7" id="KW-0472">Membrane</keyword>
<dbReference type="Gene3D" id="3.40.50.300">
    <property type="entry name" value="P-loop containing nucleotide triphosphate hydrolases"/>
    <property type="match status" value="1"/>
</dbReference>